<evidence type="ECO:0000259" key="11">
    <source>
        <dbReference type="Pfam" id="PF01370"/>
    </source>
</evidence>
<keyword evidence="8 10" id="KW-0413">Isomerase</keyword>
<dbReference type="NCBIfam" id="TIGR01179">
    <property type="entry name" value="galE"/>
    <property type="match status" value="1"/>
</dbReference>
<comment type="pathway">
    <text evidence="3 10">Carbohydrate metabolism; galactose metabolism.</text>
</comment>
<keyword evidence="7 10" id="KW-0520">NAD</keyword>
<organism evidence="12 13">
    <name type="scientific">Pelagibius litoralis</name>
    <dbReference type="NCBI Taxonomy" id="374515"/>
    <lineage>
        <taxon>Bacteria</taxon>
        <taxon>Pseudomonadati</taxon>
        <taxon>Pseudomonadota</taxon>
        <taxon>Alphaproteobacteria</taxon>
        <taxon>Rhodospirillales</taxon>
        <taxon>Rhodovibrionaceae</taxon>
        <taxon>Pelagibius</taxon>
    </lineage>
</organism>
<dbReference type="Proteomes" id="UP000761264">
    <property type="component" value="Unassembled WGS sequence"/>
</dbReference>
<dbReference type="RefSeq" id="WP_167225515.1">
    <property type="nucleotide sequence ID" value="NZ_JAAQPH010000010.1"/>
</dbReference>
<evidence type="ECO:0000256" key="6">
    <source>
        <dbReference type="ARBA" id="ARBA00018569"/>
    </source>
</evidence>
<dbReference type="InterPro" id="IPR005886">
    <property type="entry name" value="UDP_G4E"/>
</dbReference>
<evidence type="ECO:0000256" key="9">
    <source>
        <dbReference type="ARBA" id="ARBA00023277"/>
    </source>
</evidence>
<comment type="caution">
    <text evidence="12">The sequence shown here is derived from an EMBL/GenBank/DDBJ whole genome shotgun (WGS) entry which is preliminary data.</text>
</comment>
<comment type="subunit">
    <text evidence="10">Homodimer.</text>
</comment>
<evidence type="ECO:0000256" key="7">
    <source>
        <dbReference type="ARBA" id="ARBA00023027"/>
    </source>
</evidence>
<dbReference type="InterPro" id="IPR001509">
    <property type="entry name" value="Epimerase_deHydtase"/>
</dbReference>
<evidence type="ECO:0000256" key="1">
    <source>
        <dbReference type="ARBA" id="ARBA00000083"/>
    </source>
</evidence>
<evidence type="ECO:0000313" key="12">
    <source>
        <dbReference type="EMBL" id="NIA69670.1"/>
    </source>
</evidence>
<gene>
    <name evidence="12" type="primary">galE</name>
    <name evidence="12" type="ORF">HBA54_13795</name>
</gene>
<dbReference type="PANTHER" id="PTHR43725">
    <property type="entry name" value="UDP-GLUCOSE 4-EPIMERASE"/>
    <property type="match status" value="1"/>
</dbReference>
<name>A0A967EYB8_9PROT</name>
<dbReference type="Gene3D" id="3.40.50.720">
    <property type="entry name" value="NAD(P)-binding Rossmann-like Domain"/>
    <property type="match status" value="1"/>
</dbReference>
<evidence type="ECO:0000256" key="8">
    <source>
        <dbReference type="ARBA" id="ARBA00023235"/>
    </source>
</evidence>
<dbReference type="Pfam" id="PF01370">
    <property type="entry name" value="Epimerase"/>
    <property type="match status" value="1"/>
</dbReference>
<dbReference type="EC" id="5.1.3.2" evidence="5 10"/>
<dbReference type="GO" id="GO:0033499">
    <property type="term" value="P:galactose catabolic process via UDP-galactose, Leloir pathway"/>
    <property type="evidence" value="ECO:0007669"/>
    <property type="project" value="TreeGrafter"/>
</dbReference>
<dbReference type="Gene3D" id="3.90.25.10">
    <property type="entry name" value="UDP-galactose 4-epimerase, domain 1"/>
    <property type="match status" value="1"/>
</dbReference>
<comment type="cofactor">
    <cofactor evidence="2 10">
        <name>NAD(+)</name>
        <dbReference type="ChEBI" id="CHEBI:57540"/>
    </cofactor>
</comment>
<keyword evidence="13" id="KW-1185">Reference proteome</keyword>
<evidence type="ECO:0000256" key="5">
    <source>
        <dbReference type="ARBA" id="ARBA00013189"/>
    </source>
</evidence>
<evidence type="ECO:0000256" key="3">
    <source>
        <dbReference type="ARBA" id="ARBA00004947"/>
    </source>
</evidence>
<accession>A0A967EYB8</accession>
<proteinExistence type="inferred from homology"/>
<comment type="catalytic activity">
    <reaction evidence="1 10">
        <text>UDP-alpha-D-glucose = UDP-alpha-D-galactose</text>
        <dbReference type="Rhea" id="RHEA:22168"/>
        <dbReference type="ChEBI" id="CHEBI:58885"/>
        <dbReference type="ChEBI" id="CHEBI:66914"/>
        <dbReference type="EC" id="5.1.3.2"/>
    </reaction>
</comment>
<evidence type="ECO:0000256" key="10">
    <source>
        <dbReference type="RuleBase" id="RU366046"/>
    </source>
</evidence>
<feature type="domain" description="NAD-dependent epimerase/dehydratase" evidence="11">
    <location>
        <begin position="5"/>
        <end position="254"/>
    </location>
</feature>
<dbReference type="SUPFAM" id="SSF51735">
    <property type="entry name" value="NAD(P)-binding Rossmann-fold domains"/>
    <property type="match status" value="1"/>
</dbReference>
<dbReference type="PANTHER" id="PTHR43725:SF53">
    <property type="entry name" value="UDP-ARABINOSE 4-EPIMERASE 1"/>
    <property type="match status" value="1"/>
</dbReference>
<sequence>MVGAILVTGGAGYIGSHVVLTLLEAGYPVVVLDDLSTGRRAAVPKAARFVKGDVGDRALLSQILGQHAVTNVMHFAGAIVVPESVVDPLKYYLQNTGKSRNLIQACIEAAVSGFIFSSTAAVYGQGDGAPVSETAPAQPASPYGTSKLMTEWMLRDVARAHGLNTAVLRYFNVAGADPKGRSGQSTPGATHLIKVACETACGRRPSMKIFGTDYDTPDGTCIRDYIHVTDLADAHLACLQALENQGGQFLFNCGYGHGYSVKQVLEAVERVSGRKLKTRQAERRPGDVARIVADVSAIRRQLAWRPRCNDLDLIVKTALAWERKLVAESEQVVEEA</sequence>
<protein>
    <recommendedName>
        <fullName evidence="6 10">UDP-glucose 4-epimerase</fullName>
        <ecNumber evidence="5 10">5.1.3.2</ecNumber>
    </recommendedName>
</protein>
<reference evidence="12" key="1">
    <citation type="submission" date="2020-03" db="EMBL/GenBank/DDBJ databases">
        <title>Genome of Pelagibius litoralis DSM 21314T.</title>
        <authorList>
            <person name="Wang G."/>
        </authorList>
    </citation>
    <scope>NUCLEOTIDE SEQUENCE</scope>
    <source>
        <strain evidence="12">DSM 21314</strain>
    </source>
</reference>
<dbReference type="InterPro" id="IPR036291">
    <property type="entry name" value="NAD(P)-bd_dom_sf"/>
</dbReference>
<evidence type="ECO:0000313" key="13">
    <source>
        <dbReference type="Proteomes" id="UP000761264"/>
    </source>
</evidence>
<dbReference type="CDD" id="cd05247">
    <property type="entry name" value="UDP_G4E_1_SDR_e"/>
    <property type="match status" value="1"/>
</dbReference>
<dbReference type="EMBL" id="JAAQPH010000010">
    <property type="protein sequence ID" value="NIA69670.1"/>
    <property type="molecule type" value="Genomic_DNA"/>
</dbReference>
<dbReference type="GO" id="GO:0003978">
    <property type="term" value="F:UDP-glucose 4-epimerase activity"/>
    <property type="evidence" value="ECO:0007669"/>
    <property type="project" value="UniProtKB-UniRule"/>
</dbReference>
<comment type="similarity">
    <text evidence="4 10">Belongs to the NAD(P)-dependent epimerase/dehydratase family.</text>
</comment>
<evidence type="ECO:0000256" key="4">
    <source>
        <dbReference type="ARBA" id="ARBA00007637"/>
    </source>
</evidence>
<evidence type="ECO:0000256" key="2">
    <source>
        <dbReference type="ARBA" id="ARBA00001911"/>
    </source>
</evidence>
<keyword evidence="9 10" id="KW-0119">Carbohydrate metabolism</keyword>
<dbReference type="AlphaFoldDB" id="A0A967EYB8"/>